<accession>A0AAD8KID4</accession>
<dbReference type="EMBL" id="JAUHHV010000005">
    <property type="protein sequence ID" value="KAK1423500.1"/>
    <property type="molecule type" value="Genomic_DNA"/>
</dbReference>
<reference evidence="1" key="1">
    <citation type="journal article" date="2023" name="bioRxiv">
        <title>Improved chromosome-level genome assembly for marigold (Tagetes erecta).</title>
        <authorList>
            <person name="Jiang F."/>
            <person name="Yuan L."/>
            <person name="Wang S."/>
            <person name="Wang H."/>
            <person name="Xu D."/>
            <person name="Wang A."/>
            <person name="Fan W."/>
        </authorList>
    </citation>
    <scope>NUCLEOTIDE SEQUENCE</scope>
    <source>
        <strain evidence="1">WSJ</strain>
        <tissue evidence="1">Leaf</tissue>
    </source>
</reference>
<dbReference type="AlphaFoldDB" id="A0AAD8KID4"/>
<name>A0AAD8KID4_TARER</name>
<evidence type="ECO:0000313" key="1">
    <source>
        <dbReference type="EMBL" id="KAK1423500.1"/>
    </source>
</evidence>
<proteinExistence type="predicted"/>
<protein>
    <submittedName>
        <fullName evidence="1">Uncharacterized protein</fullName>
    </submittedName>
</protein>
<dbReference type="Proteomes" id="UP001229421">
    <property type="component" value="Unassembled WGS sequence"/>
</dbReference>
<evidence type="ECO:0000313" key="2">
    <source>
        <dbReference type="Proteomes" id="UP001229421"/>
    </source>
</evidence>
<organism evidence="1 2">
    <name type="scientific">Tagetes erecta</name>
    <name type="common">African marigold</name>
    <dbReference type="NCBI Taxonomy" id="13708"/>
    <lineage>
        <taxon>Eukaryota</taxon>
        <taxon>Viridiplantae</taxon>
        <taxon>Streptophyta</taxon>
        <taxon>Embryophyta</taxon>
        <taxon>Tracheophyta</taxon>
        <taxon>Spermatophyta</taxon>
        <taxon>Magnoliopsida</taxon>
        <taxon>eudicotyledons</taxon>
        <taxon>Gunneridae</taxon>
        <taxon>Pentapetalae</taxon>
        <taxon>asterids</taxon>
        <taxon>campanulids</taxon>
        <taxon>Asterales</taxon>
        <taxon>Asteraceae</taxon>
        <taxon>Asteroideae</taxon>
        <taxon>Heliantheae alliance</taxon>
        <taxon>Tageteae</taxon>
        <taxon>Tagetes</taxon>
    </lineage>
</organism>
<keyword evidence="2" id="KW-1185">Reference proteome</keyword>
<comment type="caution">
    <text evidence="1">The sequence shown here is derived from an EMBL/GenBank/DDBJ whole genome shotgun (WGS) entry which is preliminary data.</text>
</comment>
<sequence length="128" mass="14360">MLGLHGAMLRLGLLCAPKKIVDYLHNGLKGPVYDVGLLEIVDWAIVVDNPTSQPVVVCGWIRSWRNGPTNFDAARGAQNNRFNNRNRFKNMHIAVLAPKIIVSTLCCKHEILKRVERGQNKEPHEGPQ</sequence>
<gene>
    <name evidence="1" type="ORF">QVD17_18803</name>
</gene>